<keyword evidence="3" id="KW-1185">Reference proteome</keyword>
<proteinExistence type="predicted"/>
<gene>
    <name evidence="2" type="ORF">FCI23_31820</name>
</gene>
<evidence type="ECO:0000256" key="1">
    <source>
        <dbReference type="SAM" id="MobiDB-lite"/>
    </source>
</evidence>
<dbReference type="RefSeq" id="WP_136727500.1">
    <property type="nucleotide sequence ID" value="NZ_SUMC01000039.1"/>
</dbReference>
<comment type="caution">
    <text evidence="2">The sequence shown here is derived from an EMBL/GenBank/DDBJ whole genome shotgun (WGS) entry which is preliminary data.</text>
</comment>
<accession>A0A4U0SDX6</accession>
<dbReference type="AlphaFoldDB" id="A0A4U0SDX6"/>
<evidence type="ECO:0000313" key="3">
    <source>
        <dbReference type="Proteomes" id="UP000305778"/>
    </source>
</evidence>
<feature type="region of interest" description="Disordered" evidence="1">
    <location>
        <begin position="1"/>
        <end position="26"/>
    </location>
</feature>
<protein>
    <submittedName>
        <fullName evidence="2">Uncharacterized protein</fullName>
    </submittedName>
</protein>
<reference evidence="2 3" key="1">
    <citation type="submission" date="2019-04" db="EMBL/GenBank/DDBJ databases">
        <title>Streptomyces oryziradicis sp. nov., a novel actinomycete isolated from rhizosphere soil of rice (Oryza sativa L.).</title>
        <authorList>
            <person name="Li C."/>
        </authorList>
    </citation>
    <scope>NUCLEOTIDE SEQUENCE [LARGE SCALE GENOMIC DNA]</scope>
    <source>
        <strain evidence="2 3">NEAU-C40</strain>
    </source>
</reference>
<dbReference type="EMBL" id="SUMC01000039">
    <property type="protein sequence ID" value="TKA06377.1"/>
    <property type="molecule type" value="Genomic_DNA"/>
</dbReference>
<dbReference type="OrthoDB" id="4147140at2"/>
<dbReference type="Proteomes" id="UP000305778">
    <property type="component" value="Unassembled WGS sequence"/>
</dbReference>
<feature type="compositionally biased region" description="Polar residues" evidence="1">
    <location>
        <begin position="16"/>
        <end position="25"/>
    </location>
</feature>
<name>A0A4U0SDX6_9ACTN</name>
<sequence>MELTKPNLARWAGYQQEGSGRTQYNKLEKKHGPIVVREGADQLGLDWRAPTRQDAGLRTAESVR</sequence>
<evidence type="ECO:0000313" key="2">
    <source>
        <dbReference type="EMBL" id="TKA06377.1"/>
    </source>
</evidence>
<organism evidence="2 3">
    <name type="scientific">Actinacidiphila oryziradicis</name>
    <dbReference type="NCBI Taxonomy" id="2571141"/>
    <lineage>
        <taxon>Bacteria</taxon>
        <taxon>Bacillati</taxon>
        <taxon>Actinomycetota</taxon>
        <taxon>Actinomycetes</taxon>
        <taxon>Kitasatosporales</taxon>
        <taxon>Streptomycetaceae</taxon>
        <taxon>Actinacidiphila</taxon>
    </lineage>
</organism>